<dbReference type="NCBIfam" id="NF047389">
    <property type="entry name" value="ATPase_Sll1717"/>
    <property type="match status" value="1"/>
</dbReference>
<comment type="caution">
    <text evidence="1">The sequence shown here is derived from an EMBL/GenBank/DDBJ whole genome shotgun (WGS) entry which is preliminary data.</text>
</comment>
<dbReference type="SUPFAM" id="SSF52540">
    <property type="entry name" value="P-loop containing nucleoside triphosphate hydrolases"/>
    <property type="match status" value="1"/>
</dbReference>
<evidence type="ECO:0008006" key="2">
    <source>
        <dbReference type="Google" id="ProtNLM"/>
    </source>
</evidence>
<dbReference type="InterPro" id="IPR059206">
    <property type="entry name" value="Sll1717-like"/>
</dbReference>
<accession>A0A644XHZ7</accession>
<name>A0A644XHZ7_9ZZZZ</name>
<dbReference type="InterPro" id="IPR027417">
    <property type="entry name" value="P-loop_NTPase"/>
</dbReference>
<reference evidence="1" key="1">
    <citation type="submission" date="2019-08" db="EMBL/GenBank/DDBJ databases">
        <authorList>
            <person name="Kucharzyk K."/>
            <person name="Murdoch R.W."/>
            <person name="Higgins S."/>
            <person name="Loffler F."/>
        </authorList>
    </citation>
    <scope>NUCLEOTIDE SEQUENCE</scope>
</reference>
<proteinExistence type="predicted"/>
<evidence type="ECO:0000313" key="1">
    <source>
        <dbReference type="EMBL" id="MPM15840.1"/>
    </source>
</evidence>
<gene>
    <name evidence="1" type="ORF">SDC9_62213</name>
</gene>
<dbReference type="EMBL" id="VSSQ01002508">
    <property type="protein sequence ID" value="MPM15840.1"/>
    <property type="molecule type" value="Genomic_DNA"/>
</dbReference>
<organism evidence="1">
    <name type="scientific">bioreactor metagenome</name>
    <dbReference type="NCBI Taxonomy" id="1076179"/>
    <lineage>
        <taxon>unclassified sequences</taxon>
        <taxon>metagenomes</taxon>
        <taxon>ecological metagenomes</taxon>
    </lineage>
</organism>
<dbReference type="AlphaFoldDB" id="A0A644XHZ7"/>
<protein>
    <recommendedName>
        <fullName evidence="2">Orc1-like AAA ATPase domain-containing protein</fullName>
    </recommendedName>
</protein>
<sequence length="218" mass="23608">MNLQSVDFGRFDAESDSKLIDYFVETGSAASAGNGKQLVLGRKGSGKTALFVHLKASLDAKVVDLDLNEYLFSVHAALREAGVADSGSYVTAWKMLIYMALTGSLEPELKGGERRAFKSILNDLQVADKRGGFAQILGWLKRVKRVDLPELGGVASLGGLELEESKERFVGADFIAAVVKLEELAKTLVSRRPVTVLIDRIDDVWDGTPEAKDIIAGH</sequence>